<feature type="domain" description="HTH cro/C1-type" evidence="1">
    <location>
        <begin position="9"/>
        <end position="52"/>
    </location>
</feature>
<dbReference type="RefSeq" id="WP_379879092.1">
    <property type="nucleotide sequence ID" value="NZ_JBHPON010000001.1"/>
</dbReference>
<gene>
    <name evidence="2" type="ORF">ACFMB1_08355</name>
</gene>
<proteinExistence type="predicted"/>
<name>A0ABW1KW46_9PROT</name>
<dbReference type="InterPro" id="IPR001387">
    <property type="entry name" value="Cro/C1-type_HTH"/>
</dbReference>
<reference evidence="2 3" key="1">
    <citation type="submission" date="2024-09" db="EMBL/GenBank/DDBJ databases">
        <authorList>
            <person name="Zhang Z.-H."/>
        </authorList>
    </citation>
    <scope>NUCLEOTIDE SEQUENCE [LARGE SCALE GENOMIC DNA]</scope>
    <source>
        <strain evidence="2 3">HHTR114</strain>
    </source>
</reference>
<sequence>MHPLKQYLREVEEGFQDFAARVGVSRQTLYRIVSRVQAPRPMLARRIVEATGGAVTLDMLYSDDAPEGAAGGAEVVNINAAANEPQLDQDRLRLALAVVINHLRAEENTPVSPDMLAVASEAAVNTYAALSRLTTRQGPARLAQALRPVLEEILKETGGVPAPSALDRGAELAAELYVQRRSLLRR</sequence>
<dbReference type="Gene3D" id="1.10.260.40">
    <property type="entry name" value="lambda repressor-like DNA-binding domains"/>
    <property type="match status" value="1"/>
</dbReference>
<dbReference type="Pfam" id="PF01381">
    <property type="entry name" value="HTH_3"/>
    <property type="match status" value="1"/>
</dbReference>
<keyword evidence="3" id="KW-1185">Reference proteome</keyword>
<accession>A0ABW1KW46</accession>
<evidence type="ECO:0000313" key="2">
    <source>
        <dbReference type="EMBL" id="MFC6035550.1"/>
    </source>
</evidence>
<evidence type="ECO:0000313" key="3">
    <source>
        <dbReference type="Proteomes" id="UP001596116"/>
    </source>
</evidence>
<dbReference type="SUPFAM" id="SSF47413">
    <property type="entry name" value="lambda repressor-like DNA-binding domains"/>
    <property type="match status" value="1"/>
</dbReference>
<evidence type="ECO:0000259" key="1">
    <source>
        <dbReference type="Pfam" id="PF01381"/>
    </source>
</evidence>
<dbReference type="EMBL" id="JBHPON010000001">
    <property type="protein sequence ID" value="MFC6035550.1"/>
    <property type="molecule type" value="Genomic_DNA"/>
</dbReference>
<organism evidence="2 3">
    <name type="scientific">Hyphococcus aureus</name>
    <dbReference type="NCBI Taxonomy" id="2666033"/>
    <lineage>
        <taxon>Bacteria</taxon>
        <taxon>Pseudomonadati</taxon>
        <taxon>Pseudomonadota</taxon>
        <taxon>Alphaproteobacteria</taxon>
        <taxon>Parvularculales</taxon>
        <taxon>Parvularculaceae</taxon>
        <taxon>Hyphococcus</taxon>
    </lineage>
</organism>
<comment type="caution">
    <text evidence="2">The sequence shown here is derived from an EMBL/GenBank/DDBJ whole genome shotgun (WGS) entry which is preliminary data.</text>
</comment>
<dbReference type="InterPro" id="IPR010982">
    <property type="entry name" value="Lambda_DNA-bd_dom_sf"/>
</dbReference>
<dbReference type="Proteomes" id="UP001596116">
    <property type="component" value="Unassembled WGS sequence"/>
</dbReference>
<protein>
    <submittedName>
        <fullName evidence="2">Helix-turn-helix domain-containing protein</fullName>
    </submittedName>
</protein>